<dbReference type="Proteomes" id="UP001266305">
    <property type="component" value="Unassembled WGS sequence"/>
</dbReference>
<name>A0ABQ9VMG6_SAGOE</name>
<sequence>MSPAFLACSLATPCPGVWVWPPPQAVSRKNLLLYLLLTLPSLTQNQAGTLSPLPSWTGRVFVVSQAEWGVT</sequence>
<feature type="chain" id="PRO_5045832081" evidence="1">
    <location>
        <begin position="20"/>
        <end position="71"/>
    </location>
</feature>
<keyword evidence="3" id="KW-1185">Reference proteome</keyword>
<accession>A0ABQ9VMG6</accession>
<protein>
    <submittedName>
        <fullName evidence="2">Uncharacterized protein</fullName>
    </submittedName>
</protein>
<comment type="caution">
    <text evidence="2">The sequence shown here is derived from an EMBL/GenBank/DDBJ whole genome shotgun (WGS) entry which is preliminary data.</text>
</comment>
<reference evidence="2 3" key="1">
    <citation type="submission" date="2023-05" db="EMBL/GenBank/DDBJ databases">
        <title>B98-5 Cell Line De Novo Hybrid Assembly: An Optical Mapping Approach.</title>
        <authorList>
            <person name="Kananen K."/>
            <person name="Auerbach J.A."/>
            <person name="Kautto E."/>
            <person name="Blachly J.S."/>
        </authorList>
    </citation>
    <scope>NUCLEOTIDE SEQUENCE [LARGE SCALE GENOMIC DNA]</scope>
    <source>
        <strain evidence="2">B95-8</strain>
        <tissue evidence="2">Cell line</tissue>
    </source>
</reference>
<feature type="signal peptide" evidence="1">
    <location>
        <begin position="1"/>
        <end position="19"/>
    </location>
</feature>
<organism evidence="2 3">
    <name type="scientific">Saguinus oedipus</name>
    <name type="common">Cotton-top tamarin</name>
    <name type="synonym">Oedipomidas oedipus</name>
    <dbReference type="NCBI Taxonomy" id="9490"/>
    <lineage>
        <taxon>Eukaryota</taxon>
        <taxon>Metazoa</taxon>
        <taxon>Chordata</taxon>
        <taxon>Craniata</taxon>
        <taxon>Vertebrata</taxon>
        <taxon>Euteleostomi</taxon>
        <taxon>Mammalia</taxon>
        <taxon>Eutheria</taxon>
        <taxon>Euarchontoglires</taxon>
        <taxon>Primates</taxon>
        <taxon>Haplorrhini</taxon>
        <taxon>Platyrrhini</taxon>
        <taxon>Cebidae</taxon>
        <taxon>Callitrichinae</taxon>
        <taxon>Saguinus</taxon>
    </lineage>
</organism>
<proteinExistence type="predicted"/>
<evidence type="ECO:0000313" key="2">
    <source>
        <dbReference type="EMBL" id="KAK2110585.1"/>
    </source>
</evidence>
<evidence type="ECO:0000256" key="1">
    <source>
        <dbReference type="SAM" id="SignalP"/>
    </source>
</evidence>
<gene>
    <name evidence="2" type="ORF">P7K49_010331</name>
</gene>
<evidence type="ECO:0000313" key="3">
    <source>
        <dbReference type="Proteomes" id="UP001266305"/>
    </source>
</evidence>
<keyword evidence="1" id="KW-0732">Signal</keyword>
<dbReference type="EMBL" id="JASSZA010000005">
    <property type="protein sequence ID" value="KAK2110585.1"/>
    <property type="molecule type" value="Genomic_DNA"/>
</dbReference>